<reference evidence="8" key="1">
    <citation type="journal article" date="2020" name="Stud. Mycol.">
        <title>101 Dothideomycetes genomes: a test case for predicting lifestyles and emergence of pathogens.</title>
        <authorList>
            <person name="Haridas S."/>
            <person name="Albert R."/>
            <person name="Binder M."/>
            <person name="Bloem J."/>
            <person name="Labutti K."/>
            <person name="Salamov A."/>
            <person name="Andreopoulos B."/>
            <person name="Baker S."/>
            <person name="Barry K."/>
            <person name="Bills G."/>
            <person name="Bluhm B."/>
            <person name="Cannon C."/>
            <person name="Castanera R."/>
            <person name="Culley D."/>
            <person name="Daum C."/>
            <person name="Ezra D."/>
            <person name="Gonzalez J."/>
            <person name="Henrissat B."/>
            <person name="Kuo A."/>
            <person name="Liang C."/>
            <person name="Lipzen A."/>
            <person name="Lutzoni F."/>
            <person name="Magnuson J."/>
            <person name="Mondo S."/>
            <person name="Nolan M."/>
            <person name="Ohm R."/>
            <person name="Pangilinan J."/>
            <person name="Park H.-J."/>
            <person name="Ramirez L."/>
            <person name="Alfaro M."/>
            <person name="Sun H."/>
            <person name="Tritt A."/>
            <person name="Yoshinaga Y."/>
            <person name="Zwiers L.-H."/>
            <person name="Turgeon B."/>
            <person name="Goodwin S."/>
            <person name="Spatafora J."/>
            <person name="Crous P."/>
            <person name="Grigoriev I."/>
        </authorList>
    </citation>
    <scope>NUCLEOTIDE SEQUENCE</scope>
    <source>
        <strain evidence="8">CBS 260.36</strain>
    </source>
</reference>
<evidence type="ECO:0000256" key="5">
    <source>
        <dbReference type="ARBA" id="ARBA00023125"/>
    </source>
</evidence>
<dbReference type="Gene3D" id="3.40.50.300">
    <property type="entry name" value="P-loop containing nucleotide triphosphate hydrolases"/>
    <property type="match status" value="1"/>
</dbReference>
<evidence type="ECO:0000256" key="4">
    <source>
        <dbReference type="ARBA" id="ARBA00022705"/>
    </source>
</evidence>
<proteinExistence type="inferred from homology"/>
<feature type="non-terminal residue" evidence="8">
    <location>
        <position position="1"/>
    </location>
</feature>
<dbReference type="SMART" id="SM00382">
    <property type="entry name" value="AAA"/>
    <property type="match status" value="1"/>
</dbReference>
<protein>
    <recommendedName>
        <fullName evidence="3">Origin recognition complex subunit 4</fullName>
    </recommendedName>
</protein>
<dbReference type="InterPro" id="IPR027417">
    <property type="entry name" value="P-loop_NTPase"/>
</dbReference>
<keyword evidence="5" id="KW-0238">DNA-binding</keyword>
<dbReference type="AlphaFoldDB" id="A0A9P4MGE8"/>
<dbReference type="EMBL" id="ML996087">
    <property type="protein sequence ID" value="KAF2152053.1"/>
    <property type="molecule type" value="Genomic_DNA"/>
</dbReference>
<dbReference type="Pfam" id="PF13191">
    <property type="entry name" value="AAA_16"/>
    <property type="match status" value="1"/>
</dbReference>
<evidence type="ECO:0000256" key="3">
    <source>
        <dbReference type="ARBA" id="ARBA00019083"/>
    </source>
</evidence>
<dbReference type="PANTHER" id="PTHR12087:SF0">
    <property type="entry name" value="ORIGIN RECOGNITION COMPLEX SUBUNIT 4"/>
    <property type="match status" value="1"/>
</dbReference>
<dbReference type="Pfam" id="PF14629">
    <property type="entry name" value="ORC4_C"/>
    <property type="match status" value="1"/>
</dbReference>
<comment type="caution">
    <text evidence="8">The sequence shown here is derived from an EMBL/GenBank/DDBJ whole genome shotgun (WGS) entry which is preliminary data.</text>
</comment>
<feature type="non-terminal residue" evidence="8">
    <location>
        <position position="441"/>
    </location>
</feature>
<evidence type="ECO:0000313" key="8">
    <source>
        <dbReference type="EMBL" id="KAF2152053.1"/>
    </source>
</evidence>
<keyword evidence="9" id="KW-1185">Reference proteome</keyword>
<comment type="similarity">
    <text evidence="2">Belongs to the ORC4 family.</text>
</comment>
<dbReference type="GO" id="GO:0003688">
    <property type="term" value="F:DNA replication origin binding"/>
    <property type="evidence" value="ECO:0007669"/>
    <property type="project" value="TreeGrafter"/>
</dbReference>
<dbReference type="SUPFAM" id="SSF52540">
    <property type="entry name" value="P-loop containing nucleoside triphosphate hydrolases"/>
    <property type="match status" value="1"/>
</dbReference>
<name>A0A9P4MGE8_9PEZI</name>
<dbReference type="InterPro" id="IPR016527">
    <property type="entry name" value="ORC4"/>
</dbReference>
<dbReference type="FunFam" id="3.40.50.300:FF:001597">
    <property type="entry name" value="Origin recognition complex subunit Orc4"/>
    <property type="match status" value="1"/>
</dbReference>
<comment type="subcellular location">
    <subcellularLocation>
        <location evidence="1">Nucleus</location>
    </subcellularLocation>
</comment>
<sequence>ELLYIQGTVLQRLTRRSTHFLVGMGAETKKVANLIEQTVTAGESNSMVLIGARGSGKSAIVDSIIAQQRLEHGDDFHIVRLSGFIHTDDRIAIREIWRQLGREMEIEEDNQVKNYADTMTTLLALLSHPSETGQAEDGRMAKSVVIILDEFDLFTTHPRQTLLYNLFDIAQSRKAPIAVLGLTTRFDVAESLEKRVKSRFSHRQVYVPLAKNFAAYKEMCKSCLVISGKDLNVPESTLSDRWSKFIAALFDSSTTLNTHLQSLYHTTKSVPAFQTSFLIPLSTLRTDGPLDPEDVQTHIETSISLAPSLAPPDSNLTLLPSLSTLELALLICAARLLIIHDTESASFPLAYDEYKSLASKARIAASAAGALATGSGARVWGVGVARLAWEGLVEKGLVLPVNDRARGGGGVCRVDVSLEELGSVVEATVDAAGMGKWCREI</sequence>
<feature type="domain" description="AAA+ ATPase" evidence="7">
    <location>
        <begin position="43"/>
        <end position="210"/>
    </location>
</feature>
<evidence type="ECO:0000313" key="9">
    <source>
        <dbReference type="Proteomes" id="UP000799439"/>
    </source>
</evidence>
<dbReference type="PANTHER" id="PTHR12087">
    <property type="entry name" value="ORIGIN RECOGNITION COMPLEX SUBUNIT 4"/>
    <property type="match status" value="1"/>
</dbReference>
<dbReference type="Proteomes" id="UP000799439">
    <property type="component" value="Unassembled WGS sequence"/>
</dbReference>
<keyword evidence="6" id="KW-0539">Nucleus</keyword>
<evidence type="ECO:0000256" key="1">
    <source>
        <dbReference type="ARBA" id="ARBA00004123"/>
    </source>
</evidence>
<evidence type="ECO:0000256" key="6">
    <source>
        <dbReference type="ARBA" id="ARBA00023242"/>
    </source>
</evidence>
<dbReference type="InterPro" id="IPR032705">
    <property type="entry name" value="ORC4_C"/>
</dbReference>
<dbReference type="InterPro" id="IPR041664">
    <property type="entry name" value="AAA_16"/>
</dbReference>
<evidence type="ECO:0000259" key="7">
    <source>
        <dbReference type="SMART" id="SM00382"/>
    </source>
</evidence>
<keyword evidence="4" id="KW-0235">DNA replication</keyword>
<dbReference type="PIRSF" id="PIRSF007858">
    <property type="entry name" value="ORC4"/>
    <property type="match status" value="1"/>
</dbReference>
<gene>
    <name evidence="8" type="ORF">K461DRAFT_217789</name>
</gene>
<dbReference type="InterPro" id="IPR003593">
    <property type="entry name" value="AAA+_ATPase"/>
</dbReference>
<organism evidence="8 9">
    <name type="scientific">Myriangium duriaei CBS 260.36</name>
    <dbReference type="NCBI Taxonomy" id="1168546"/>
    <lineage>
        <taxon>Eukaryota</taxon>
        <taxon>Fungi</taxon>
        <taxon>Dikarya</taxon>
        <taxon>Ascomycota</taxon>
        <taxon>Pezizomycotina</taxon>
        <taxon>Dothideomycetes</taxon>
        <taxon>Dothideomycetidae</taxon>
        <taxon>Myriangiales</taxon>
        <taxon>Myriangiaceae</taxon>
        <taxon>Myriangium</taxon>
    </lineage>
</organism>
<dbReference type="GO" id="GO:0006270">
    <property type="term" value="P:DNA replication initiation"/>
    <property type="evidence" value="ECO:0007669"/>
    <property type="project" value="TreeGrafter"/>
</dbReference>
<accession>A0A9P4MGE8</accession>
<evidence type="ECO:0000256" key="2">
    <source>
        <dbReference type="ARBA" id="ARBA00005334"/>
    </source>
</evidence>
<dbReference type="GO" id="GO:0005664">
    <property type="term" value="C:nuclear origin of replication recognition complex"/>
    <property type="evidence" value="ECO:0007669"/>
    <property type="project" value="TreeGrafter"/>
</dbReference>
<dbReference type="OrthoDB" id="343623at2759"/>